<proteinExistence type="predicted"/>
<dbReference type="SUPFAM" id="SSF48065">
    <property type="entry name" value="DBL homology domain (DH-domain)"/>
    <property type="match status" value="1"/>
</dbReference>
<evidence type="ECO:0000313" key="2">
    <source>
        <dbReference type="EMBL" id="NDV36364.1"/>
    </source>
</evidence>
<dbReference type="AlphaFoldDB" id="A0A6B2LHB8"/>
<organism evidence="2">
    <name type="scientific">Arcella intermedia</name>
    <dbReference type="NCBI Taxonomy" id="1963864"/>
    <lineage>
        <taxon>Eukaryota</taxon>
        <taxon>Amoebozoa</taxon>
        <taxon>Tubulinea</taxon>
        <taxon>Elardia</taxon>
        <taxon>Arcellinida</taxon>
        <taxon>Sphaerothecina</taxon>
        <taxon>Arcellidae</taxon>
        <taxon>Arcella</taxon>
    </lineage>
</organism>
<reference evidence="2" key="1">
    <citation type="journal article" date="2020" name="J. Eukaryot. Microbiol.">
        <title>De novo Sequencing, Assembly and Annotation of the Transcriptome for the Free-Living Testate Amoeba Arcella intermedia.</title>
        <authorList>
            <person name="Ribeiro G.M."/>
            <person name="Porfirio-Sousa A.L."/>
            <person name="Maurer-Alcala X.X."/>
            <person name="Katz L.A."/>
            <person name="Lahr D.J.G."/>
        </authorList>
    </citation>
    <scope>NUCLEOTIDE SEQUENCE</scope>
</reference>
<dbReference type="GO" id="GO:0005737">
    <property type="term" value="C:cytoplasm"/>
    <property type="evidence" value="ECO:0007669"/>
    <property type="project" value="TreeGrafter"/>
</dbReference>
<dbReference type="PROSITE" id="PS50010">
    <property type="entry name" value="DH_2"/>
    <property type="match status" value="1"/>
</dbReference>
<protein>
    <recommendedName>
        <fullName evidence="1">DH domain-containing protein</fullName>
    </recommendedName>
</protein>
<dbReference type="InterPro" id="IPR035899">
    <property type="entry name" value="DBL_dom_sf"/>
</dbReference>
<evidence type="ECO:0000259" key="1">
    <source>
        <dbReference type="PROSITE" id="PS50010"/>
    </source>
</evidence>
<dbReference type="Pfam" id="PF00621">
    <property type="entry name" value="RhoGEF"/>
    <property type="match status" value="1"/>
</dbReference>
<dbReference type="PANTHER" id="PTHR12673:SF159">
    <property type="entry name" value="LD03170P"/>
    <property type="match status" value="1"/>
</dbReference>
<accession>A0A6B2LHB8</accession>
<sequence>MQQTFFRLSNENPQFNKFIHTAEKKPECNLHSLQDFSISIVQRIPQYITLLNDLMKNTQDLKEYSQLQIATSRLKEVANGINQQKKEKENMKQLKNIFLEYGIKEIPLNKNFVYEETVYKTETSQRSEKEQEDKYYRLIIFTDEIWIVKLKSHVLQSIKKFALNIHISPLPTIGDTAFKLGKNIYYTSKSIKLTQLLYHFSQLPERKQQPPTGLL</sequence>
<dbReference type="Gene3D" id="1.20.900.10">
    <property type="entry name" value="Dbl homology (DH) domain"/>
    <property type="match status" value="1"/>
</dbReference>
<dbReference type="InterPro" id="IPR051092">
    <property type="entry name" value="FYVE_RhoGEF_PH"/>
</dbReference>
<dbReference type="GO" id="GO:0005085">
    <property type="term" value="F:guanyl-nucleotide exchange factor activity"/>
    <property type="evidence" value="ECO:0007669"/>
    <property type="project" value="InterPro"/>
</dbReference>
<dbReference type="PANTHER" id="PTHR12673">
    <property type="entry name" value="FACIOGENITAL DYSPLASIA PROTEIN"/>
    <property type="match status" value="1"/>
</dbReference>
<name>A0A6B2LHB8_9EUKA</name>
<dbReference type="EMBL" id="GIBP01007395">
    <property type="protein sequence ID" value="NDV36364.1"/>
    <property type="molecule type" value="Transcribed_RNA"/>
</dbReference>
<dbReference type="InterPro" id="IPR000219">
    <property type="entry name" value="DH_dom"/>
</dbReference>
<feature type="domain" description="DH" evidence="1">
    <location>
        <begin position="1"/>
        <end position="84"/>
    </location>
</feature>